<comment type="pathway">
    <text evidence="1">mRNA processing; mRNA capping.</text>
</comment>
<dbReference type="SUPFAM" id="SSF50249">
    <property type="entry name" value="Nucleic acid-binding proteins"/>
    <property type="match status" value="1"/>
</dbReference>
<dbReference type="Pfam" id="PF02940">
    <property type="entry name" value="mRNA_triPase"/>
    <property type="match status" value="1"/>
</dbReference>
<dbReference type="PROSITE" id="PS51562">
    <property type="entry name" value="RNA_CAP0_MT"/>
    <property type="match status" value="1"/>
</dbReference>
<accession>A0A3G5AGG5</accession>
<evidence type="ECO:0000256" key="4">
    <source>
        <dbReference type="ARBA" id="ARBA00022664"/>
    </source>
</evidence>
<dbReference type="SUPFAM" id="SSF55154">
    <property type="entry name" value="CYTH-like phosphatases"/>
    <property type="match status" value="1"/>
</dbReference>
<evidence type="ECO:0000256" key="2">
    <source>
        <dbReference type="ARBA" id="ARBA00008556"/>
    </source>
</evidence>
<keyword evidence="3" id="KW-0489">Methyltransferase</keyword>
<evidence type="ECO:0000256" key="7">
    <source>
        <dbReference type="ARBA" id="ARBA00022741"/>
    </source>
</evidence>
<name>A0A3G5AGG5_9VIRU</name>
<comment type="catalytic activity">
    <reaction evidence="11">
        <text>a 5'-end triphospho-ribonucleoside in mRNA + H2O = a 5'-end diphospho-ribonucleoside in mRNA + phosphate + H(+)</text>
        <dbReference type="Rhea" id="RHEA:67004"/>
        <dbReference type="Rhea" id="RHEA-COMP:17164"/>
        <dbReference type="Rhea" id="RHEA-COMP:17165"/>
        <dbReference type="ChEBI" id="CHEBI:15377"/>
        <dbReference type="ChEBI" id="CHEBI:15378"/>
        <dbReference type="ChEBI" id="CHEBI:43474"/>
        <dbReference type="ChEBI" id="CHEBI:167616"/>
        <dbReference type="ChEBI" id="CHEBI:167618"/>
        <dbReference type="EC" id="3.6.1.74"/>
    </reaction>
    <physiologicalReaction direction="left-to-right" evidence="11">
        <dbReference type="Rhea" id="RHEA:67005"/>
    </physiologicalReaction>
</comment>
<evidence type="ECO:0000256" key="10">
    <source>
        <dbReference type="ARBA" id="ARBA00023134"/>
    </source>
</evidence>
<keyword evidence="7" id="KW-0547">Nucleotide-binding</keyword>
<dbReference type="InterPro" id="IPR039753">
    <property type="entry name" value="RG7MT1"/>
</dbReference>
<keyword evidence="4" id="KW-0507">mRNA processing</keyword>
<keyword evidence="8" id="KW-0378">Hydrolase</keyword>
<dbReference type="GO" id="GO:0004482">
    <property type="term" value="F:mRNA 5'-cap (guanine-N7-)-methyltransferase activity"/>
    <property type="evidence" value="ECO:0007669"/>
    <property type="project" value="InterPro"/>
</dbReference>
<dbReference type="GO" id="GO:0004651">
    <property type="term" value="F:polynucleotide 5'-phosphatase activity"/>
    <property type="evidence" value="ECO:0007669"/>
    <property type="project" value="InterPro"/>
</dbReference>
<evidence type="ECO:0000256" key="11">
    <source>
        <dbReference type="ARBA" id="ARBA00047740"/>
    </source>
</evidence>
<evidence type="ECO:0000256" key="8">
    <source>
        <dbReference type="ARBA" id="ARBA00022801"/>
    </source>
</evidence>
<dbReference type="GO" id="GO:0005525">
    <property type="term" value="F:GTP binding"/>
    <property type="evidence" value="ECO:0007669"/>
    <property type="project" value="UniProtKB-KW"/>
</dbReference>
<dbReference type="InterPro" id="IPR029063">
    <property type="entry name" value="SAM-dependent_MTases_sf"/>
</dbReference>
<evidence type="ECO:0000259" key="12">
    <source>
        <dbReference type="PROSITE" id="PS51562"/>
    </source>
</evidence>
<dbReference type="PANTHER" id="PTHR12189">
    <property type="entry name" value="MRNA GUANINE-7- METHYLTRANSFERASE"/>
    <property type="match status" value="1"/>
</dbReference>
<dbReference type="InterPro" id="IPR012340">
    <property type="entry name" value="NA-bd_OB-fold"/>
</dbReference>
<dbReference type="Pfam" id="PF03291">
    <property type="entry name" value="mRNA_G-N7_MeTrfase"/>
    <property type="match status" value="1"/>
</dbReference>
<evidence type="ECO:0000256" key="5">
    <source>
        <dbReference type="ARBA" id="ARBA00022679"/>
    </source>
</evidence>
<dbReference type="CDD" id="cd02440">
    <property type="entry name" value="AdoMet_MTases"/>
    <property type="match status" value="1"/>
</dbReference>
<dbReference type="SUPFAM" id="SSF56091">
    <property type="entry name" value="DNA ligase/mRNA capping enzyme, catalytic domain"/>
    <property type="match status" value="1"/>
</dbReference>
<dbReference type="InterPro" id="IPR004206">
    <property type="entry name" value="mRNA_triPase_Cet1"/>
</dbReference>
<dbReference type="SUPFAM" id="SSF53335">
    <property type="entry name" value="S-adenosyl-L-methionine-dependent methyltransferases"/>
    <property type="match status" value="1"/>
</dbReference>
<dbReference type="UniPathway" id="UPA00922"/>
<feature type="domain" description="MRNA cap 0 methyltransferase" evidence="12">
    <location>
        <begin position="643"/>
        <end position="896"/>
    </location>
</feature>
<proteinExistence type="inferred from homology"/>
<dbReference type="Gene3D" id="3.40.50.150">
    <property type="entry name" value="Vaccinia Virus protein VP39"/>
    <property type="match status" value="1"/>
</dbReference>
<reference evidence="13" key="1">
    <citation type="submission" date="2018-10" db="EMBL/GenBank/DDBJ databases">
        <title>Hidden diversity of soil giant viruses.</title>
        <authorList>
            <person name="Schulz F."/>
            <person name="Alteio L."/>
            <person name="Goudeau D."/>
            <person name="Ryan E.M."/>
            <person name="Malmstrom R.R."/>
            <person name="Blanchard J."/>
            <person name="Woyke T."/>
        </authorList>
    </citation>
    <scope>NUCLEOTIDE SEQUENCE</scope>
    <source>
        <strain evidence="13">SMV1</strain>
    </source>
</reference>
<sequence>MADIVGVSNIQGYLEKYVSLLKNDVYCEIEAKYRSYDYGTGELLHHVTWEQYNRIKLFCDEKFGNPVSQQSKDITNKAHIRQTIIYSGITNPNLKFGTVETSIYTKKEKIRISNNTLYNNLAAYNIFVSFSTETNLKESDVDVKSFNDPSLLTRIKNRVSYVIDDVTRIDLTMVNGTEEGKVFSSMYEVELEFIPGKGVSLNTSTLAKFFSNVLYLRPLLDDSNLLISNDDRRDLITSLSRVFPRERNEKELKGEFPLKQIFGFRLAQSRELSFDDMVYGGLVGNQRITDSGDSKEASTKNLISKKITIGTRYTVTWKVDGVRKLLYIDDRRIWLLSPGGEVNLVIRLGNKVNVAGTILEGELVPFESRRTLPSNGVVVGSSHIAKYWFIPYDTIAKNYLLDIQAETHFRRLNAGRDVVNALSGVLALNNNSAVLELSFKSFIELKNVDDFYYQIRAMYSTKDNLPYLDDGLIFTPEDVGYIPSKTNINTWKYEFKDHWKTFGYKENGIKRILPLNPDIVKWKPEITIDFLLVGDQLKMKNKDGNLVVFKGDLYHPFDGSIVPDKIIEGINTETVVEFKWVDPAKYDNIINTDERDKYSKYPNGAFVPLRLRPDKKEPNLEKTVMGNWRAIHDEITTDTMLGRTFNLMYKYYNRIKSDLLVDAAKDIGGTATAASDGPTLLDIGSGIGGDVSKWSKAGFKKIVAVEPDIAKLPELKRRIELFNMSNNVEIVNTGGGDEKTITAMVQKFIGRKVDVVSLMLSMSFFWNSKEHLQQLINTIKSNLNPGGTIIFLTIDGESVKATYEWLKGQGISVQPTLVIPPATLSLDEKEGKLLIDIKGTIVNQQTEYLVILRDFYSNLNVIDQLNNVKPATGEKFLSPNEKIFTRMYSYGRITLRGSGGSTNIVEAKTIGTPLGNLNIVPGFNTLVTIDGPLGLLETVLMSTSEKYRTGTLLYRENTVSFFREVLSETLKKRLGRNPEINYWEASGYFLDKYAVLLEGGNTNEANKYSVLKLSEYLMSNLSLNIDFIPYILFVIKVNMILIKRQSISKYQVPGVTRWIIILTNKDEKWWIPVGVMEKVGALEATKLLFEEKDLPLEISKVKDDGKGYTTPNDNYDIRFSRVVSEATGQRGRLSNNGTDDYYNNRVKKLRDKIFTEPSFIKQIPAPKTI</sequence>
<dbReference type="Gene3D" id="3.20.100.10">
    <property type="entry name" value="mRNA triphosphatase Cet1-like"/>
    <property type="match status" value="1"/>
</dbReference>
<protein>
    <submittedName>
        <fullName evidence="13">mRNA-capping enzyme</fullName>
    </submittedName>
</protein>
<keyword evidence="5" id="KW-0808">Transferase</keyword>
<dbReference type="Gene3D" id="3.30.470.30">
    <property type="entry name" value="DNA ligase/mRNA capping enzyme"/>
    <property type="match status" value="1"/>
</dbReference>
<evidence type="ECO:0000313" key="13">
    <source>
        <dbReference type="EMBL" id="AYV86272.1"/>
    </source>
</evidence>
<evidence type="ECO:0000256" key="6">
    <source>
        <dbReference type="ARBA" id="ARBA00022691"/>
    </source>
</evidence>
<comment type="similarity">
    <text evidence="2">In the N-terminal section; belongs to the dsDNA virus mRNA guanylyltransferase family.</text>
</comment>
<keyword evidence="10" id="KW-0342">GTP-binding</keyword>
<evidence type="ECO:0000256" key="9">
    <source>
        <dbReference type="ARBA" id="ARBA00022884"/>
    </source>
</evidence>
<keyword evidence="9" id="KW-0694">RNA-binding</keyword>
<dbReference type="GO" id="GO:0003723">
    <property type="term" value="F:RNA binding"/>
    <property type="evidence" value="ECO:0007669"/>
    <property type="project" value="UniProtKB-KW"/>
</dbReference>
<keyword evidence="6" id="KW-0949">S-adenosyl-L-methionine</keyword>
<dbReference type="InterPro" id="IPR004971">
    <property type="entry name" value="mRNA_G-N7_MeTrfase_dom"/>
</dbReference>
<evidence type="ECO:0000256" key="3">
    <source>
        <dbReference type="ARBA" id="ARBA00022603"/>
    </source>
</evidence>
<gene>
    <name evidence="13" type="ORF">Solumvirus3_8</name>
</gene>
<evidence type="ECO:0000256" key="1">
    <source>
        <dbReference type="ARBA" id="ARBA00005129"/>
    </source>
</evidence>
<organism evidence="13">
    <name type="scientific">Solumvirus sp</name>
    <dbReference type="NCBI Taxonomy" id="2487773"/>
    <lineage>
        <taxon>Viruses</taxon>
        <taxon>Pithoviruses</taxon>
    </lineage>
</organism>
<dbReference type="PANTHER" id="PTHR12189:SF2">
    <property type="entry name" value="MRNA CAP GUANINE-N7 METHYLTRANSFERASE"/>
    <property type="match status" value="1"/>
</dbReference>
<dbReference type="Gene3D" id="2.40.50.140">
    <property type="entry name" value="Nucleic acid-binding proteins"/>
    <property type="match status" value="1"/>
</dbReference>
<dbReference type="InterPro" id="IPR037009">
    <property type="entry name" value="mRNA_triPase_Cet1_sf"/>
</dbReference>
<dbReference type="InterPro" id="IPR033469">
    <property type="entry name" value="CYTH-like_dom_sf"/>
</dbReference>
<dbReference type="GO" id="GO:0140818">
    <property type="term" value="F:mRNA 5'-triphosphate monophosphatase activity"/>
    <property type="evidence" value="ECO:0007669"/>
    <property type="project" value="UniProtKB-EC"/>
</dbReference>
<dbReference type="EMBL" id="MK072500">
    <property type="protein sequence ID" value="AYV86272.1"/>
    <property type="molecule type" value="Genomic_DNA"/>
</dbReference>